<accession>A0A853EHD4</accession>
<reference evidence="1 2" key="1">
    <citation type="submission" date="2020-07" db="EMBL/GenBank/DDBJ databases">
        <title>MOT database genomes.</title>
        <authorList>
            <person name="Joseph S."/>
            <person name="Aduse-Opoku J."/>
            <person name="Hashim A."/>
            <person name="Wade W."/>
            <person name="Curtis M."/>
        </authorList>
    </citation>
    <scope>NUCLEOTIDE SEQUENCE [LARGE SCALE GENOMIC DNA]</scope>
    <source>
        <strain evidence="1 2">WMus004</strain>
    </source>
</reference>
<dbReference type="Proteomes" id="UP000572528">
    <property type="component" value="Unassembled WGS sequence"/>
</dbReference>
<protein>
    <submittedName>
        <fullName evidence="1">Uncharacterized protein</fullName>
    </submittedName>
</protein>
<dbReference type="AlphaFoldDB" id="A0A853EHD4"/>
<evidence type="ECO:0000313" key="2">
    <source>
        <dbReference type="Proteomes" id="UP000572528"/>
    </source>
</evidence>
<dbReference type="EMBL" id="JACBXV010000001">
    <property type="protein sequence ID" value="NYS67980.1"/>
    <property type="molecule type" value="Genomic_DNA"/>
</dbReference>
<comment type="caution">
    <text evidence="1">The sequence shown here is derived from an EMBL/GenBank/DDBJ whole genome shotgun (WGS) entry which is preliminary data.</text>
</comment>
<gene>
    <name evidence="1" type="ORF">HZZ05_00200</name>
</gene>
<organism evidence="1 2">
    <name type="scientific">Actinomyces bowdenii</name>
    <dbReference type="NCBI Taxonomy" id="131109"/>
    <lineage>
        <taxon>Bacteria</taxon>
        <taxon>Bacillati</taxon>
        <taxon>Actinomycetota</taxon>
        <taxon>Actinomycetes</taxon>
        <taxon>Actinomycetales</taxon>
        <taxon>Actinomycetaceae</taxon>
        <taxon>Actinomyces</taxon>
    </lineage>
</organism>
<evidence type="ECO:0000313" key="1">
    <source>
        <dbReference type="EMBL" id="NYS67980.1"/>
    </source>
</evidence>
<dbReference type="RefSeq" id="WP_179899323.1">
    <property type="nucleotide sequence ID" value="NZ_JACBXV010000001.1"/>
</dbReference>
<name>A0A853EHD4_9ACTO</name>
<sequence length="111" mass="12002">MAHNYYKDAVGRYVTVTQTYLDDVSPAGANPCQNLCDAVSVENAWVSPAADDWVVTIGEIGTRIKTAFTNQDSAADTAYAAESEEVEDTAWQATWQDPGYMPVTPGGALMY</sequence>
<proteinExistence type="predicted"/>